<dbReference type="EMBL" id="JASPDQ010000006">
    <property type="protein sequence ID" value="MDK8601644.1"/>
    <property type="molecule type" value="Genomic_DNA"/>
</dbReference>
<evidence type="ECO:0000313" key="3">
    <source>
        <dbReference type="Proteomes" id="UP000054404"/>
    </source>
</evidence>
<evidence type="ECO:0000313" key="2">
    <source>
        <dbReference type="EMBL" id="MDK8601644.1"/>
    </source>
</evidence>
<sequence>MIDGGYATSFEPTDQGYLDRLESAGLGVSDGCMSIIEITDRERLVFASETGMLATEVDAASLAMDSDGNTAVNGRFILVKSLQDGEYCATLYGDYLEDRPSPEMDARHDEAARYFRSIG</sequence>
<reference evidence="1 3" key="1">
    <citation type="submission" date="2015-11" db="EMBL/GenBank/DDBJ databases">
        <title>Draft Genome Sequence of the Type Strain Trueperella bernardiae LCDC 89-0504T, Isolated from Blood Culture.</title>
        <authorList>
            <person name="Bernier A.-M."/>
            <person name="Bernard K."/>
        </authorList>
    </citation>
    <scope>NUCLEOTIDE SEQUENCE [LARGE SCALE GENOMIC DNA]</scope>
    <source>
        <strain evidence="1 3">LCDC 89-0504</strain>
    </source>
</reference>
<dbReference type="PATRIC" id="fig|59561.3.peg.1308"/>
<gene>
    <name evidence="1" type="ORF">AQZ59_01315</name>
    <name evidence="2" type="ORF">QP858_04105</name>
</gene>
<dbReference type="Proteomes" id="UP000054404">
    <property type="component" value="Unassembled WGS sequence"/>
</dbReference>
<proteinExistence type="predicted"/>
<name>A0A0W1KI76_9ACTO</name>
<reference evidence="2" key="2">
    <citation type="submission" date="2023-05" db="EMBL/GenBank/DDBJ databases">
        <title>Genomic Catalog of Human Bladder Bacteria.</title>
        <authorList>
            <person name="Du J."/>
        </authorList>
    </citation>
    <scope>NUCLEOTIDE SEQUENCE</scope>
    <source>
        <strain evidence="2">UMB1304A</strain>
    </source>
</reference>
<keyword evidence="3" id="KW-1185">Reference proteome</keyword>
<dbReference type="EMBL" id="LNIZ01000006">
    <property type="protein sequence ID" value="KTF03716.1"/>
    <property type="molecule type" value="Genomic_DNA"/>
</dbReference>
<dbReference type="Proteomes" id="UP001225576">
    <property type="component" value="Unassembled WGS sequence"/>
</dbReference>
<dbReference type="RefSeq" id="WP_062613863.1">
    <property type="nucleotide sequence ID" value="NZ_CALTZF010000003.1"/>
</dbReference>
<organism evidence="1 3">
    <name type="scientific">Trueperella bernardiae</name>
    <dbReference type="NCBI Taxonomy" id="59561"/>
    <lineage>
        <taxon>Bacteria</taxon>
        <taxon>Bacillati</taxon>
        <taxon>Actinomycetota</taxon>
        <taxon>Actinomycetes</taxon>
        <taxon>Actinomycetales</taxon>
        <taxon>Actinomycetaceae</taxon>
        <taxon>Trueperella</taxon>
    </lineage>
</organism>
<accession>A0A0W1KI76</accession>
<protein>
    <submittedName>
        <fullName evidence="1">Uncharacterized protein</fullName>
    </submittedName>
</protein>
<dbReference type="AlphaFoldDB" id="A0A0W1KI76"/>
<evidence type="ECO:0000313" key="1">
    <source>
        <dbReference type="EMBL" id="KTF03716.1"/>
    </source>
</evidence>
<comment type="caution">
    <text evidence="1">The sequence shown here is derived from an EMBL/GenBank/DDBJ whole genome shotgun (WGS) entry which is preliminary data.</text>
</comment>